<evidence type="ECO:0000313" key="1">
    <source>
        <dbReference type="EMBL" id="MDP9794571.1"/>
    </source>
</evidence>
<keyword evidence="2" id="KW-1185">Reference proteome</keyword>
<accession>A0ABT9MU65</accession>
<gene>
    <name evidence="1" type="ORF">J2S43_003083</name>
</gene>
<organism evidence="1 2">
    <name type="scientific">Catenuloplanes nepalensis</name>
    <dbReference type="NCBI Taxonomy" id="587533"/>
    <lineage>
        <taxon>Bacteria</taxon>
        <taxon>Bacillati</taxon>
        <taxon>Actinomycetota</taxon>
        <taxon>Actinomycetes</taxon>
        <taxon>Micromonosporales</taxon>
        <taxon>Micromonosporaceae</taxon>
        <taxon>Catenuloplanes</taxon>
    </lineage>
</organism>
<proteinExistence type="predicted"/>
<sequence length="101" mass="10652">MIAAIGAAVYWLAPWPDDPGIAACARIKAHALAGTAPGLAERVQIGKDFERSDEEALQDAGSQDRFHRDAARITLGALPSIPVDLTDFGLLYTACTDAGML</sequence>
<protein>
    <submittedName>
        <fullName evidence="1">Uncharacterized protein</fullName>
    </submittedName>
</protein>
<evidence type="ECO:0000313" key="2">
    <source>
        <dbReference type="Proteomes" id="UP001240984"/>
    </source>
</evidence>
<comment type="caution">
    <text evidence="1">The sequence shown here is derived from an EMBL/GenBank/DDBJ whole genome shotgun (WGS) entry which is preliminary data.</text>
</comment>
<reference evidence="1 2" key="1">
    <citation type="submission" date="2023-07" db="EMBL/GenBank/DDBJ databases">
        <title>Sequencing the genomes of 1000 actinobacteria strains.</title>
        <authorList>
            <person name="Klenk H.-P."/>
        </authorList>
    </citation>
    <scope>NUCLEOTIDE SEQUENCE [LARGE SCALE GENOMIC DNA]</scope>
    <source>
        <strain evidence="1 2">DSM 44710</strain>
    </source>
</reference>
<dbReference type="Proteomes" id="UP001240984">
    <property type="component" value="Unassembled WGS sequence"/>
</dbReference>
<name>A0ABT9MU65_9ACTN</name>
<dbReference type="EMBL" id="JAUSRA010000001">
    <property type="protein sequence ID" value="MDP9794571.1"/>
    <property type="molecule type" value="Genomic_DNA"/>
</dbReference>